<dbReference type="VEuPathDB" id="TrichDB:TVAG_491660"/>
<gene>
    <name evidence="2" type="ORF">TVAG_491660</name>
</gene>
<dbReference type="InParanoid" id="A2EAJ7"/>
<evidence type="ECO:0000259" key="1">
    <source>
        <dbReference type="Pfam" id="PF01370"/>
    </source>
</evidence>
<dbReference type="OMA" id="PQTAWLN"/>
<dbReference type="InterPro" id="IPR036291">
    <property type="entry name" value="NAD(P)-bd_dom_sf"/>
</dbReference>
<evidence type="ECO:0000313" key="3">
    <source>
        <dbReference type="Proteomes" id="UP000001542"/>
    </source>
</evidence>
<reference evidence="2" key="2">
    <citation type="journal article" date="2007" name="Science">
        <title>Draft genome sequence of the sexually transmitted pathogen Trichomonas vaginalis.</title>
        <authorList>
            <person name="Carlton J.M."/>
            <person name="Hirt R.P."/>
            <person name="Silva J.C."/>
            <person name="Delcher A.L."/>
            <person name="Schatz M."/>
            <person name="Zhao Q."/>
            <person name="Wortman J.R."/>
            <person name="Bidwell S.L."/>
            <person name="Alsmark U.C.M."/>
            <person name="Besteiro S."/>
            <person name="Sicheritz-Ponten T."/>
            <person name="Noel C.J."/>
            <person name="Dacks J.B."/>
            <person name="Foster P.G."/>
            <person name="Simillion C."/>
            <person name="Van de Peer Y."/>
            <person name="Miranda-Saavedra D."/>
            <person name="Barton G.J."/>
            <person name="Westrop G.D."/>
            <person name="Mueller S."/>
            <person name="Dessi D."/>
            <person name="Fiori P.L."/>
            <person name="Ren Q."/>
            <person name="Paulsen I."/>
            <person name="Zhang H."/>
            <person name="Bastida-Corcuera F.D."/>
            <person name="Simoes-Barbosa A."/>
            <person name="Brown M.T."/>
            <person name="Hayes R.D."/>
            <person name="Mukherjee M."/>
            <person name="Okumura C.Y."/>
            <person name="Schneider R."/>
            <person name="Smith A.J."/>
            <person name="Vanacova S."/>
            <person name="Villalvazo M."/>
            <person name="Haas B.J."/>
            <person name="Pertea M."/>
            <person name="Feldblyum T.V."/>
            <person name="Utterback T.R."/>
            <person name="Shu C.L."/>
            <person name="Osoegawa K."/>
            <person name="de Jong P.J."/>
            <person name="Hrdy I."/>
            <person name="Horvathova L."/>
            <person name="Zubacova Z."/>
            <person name="Dolezal P."/>
            <person name="Malik S.B."/>
            <person name="Logsdon J.M. Jr."/>
            <person name="Henze K."/>
            <person name="Gupta A."/>
            <person name="Wang C.C."/>
            <person name="Dunne R.L."/>
            <person name="Upcroft J.A."/>
            <person name="Upcroft P."/>
            <person name="White O."/>
            <person name="Salzberg S.L."/>
            <person name="Tang P."/>
            <person name="Chiu C.-H."/>
            <person name="Lee Y.-S."/>
            <person name="Embley T.M."/>
            <person name="Coombs G.H."/>
            <person name="Mottram J.C."/>
            <person name="Tachezy J."/>
            <person name="Fraser-Liggett C.M."/>
            <person name="Johnson P.J."/>
        </authorList>
    </citation>
    <scope>NUCLEOTIDE SEQUENCE [LARGE SCALE GENOMIC DNA]</scope>
    <source>
        <strain evidence="2">G3</strain>
    </source>
</reference>
<dbReference type="OrthoDB" id="16464at2759"/>
<evidence type="ECO:0000313" key="2">
    <source>
        <dbReference type="EMBL" id="EAY10308.1"/>
    </source>
</evidence>
<accession>A2EAJ7</accession>
<protein>
    <submittedName>
        <fullName evidence="2">NAD dependent epimerase/dehydratase, putative</fullName>
    </submittedName>
</protein>
<dbReference type="SUPFAM" id="SSF51735">
    <property type="entry name" value="NAD(P)-binding Rossmann-fold domains"/>
    <property type="match status" value="1"/>
</dbReference>
<dbReference type="InterPro" id="IPR001509">
    <property type="entry name" value="Epimerase_deHydtase"/>
</dbReference>
<dbReference type="STRING" id="5722.A2EAJ7"/>
<dbReference type="PANTHER" id="PTHR43245:SF11">
    <property type="entry name" value="LD23561P"/>
    <property type="match status" value="1"/>
</dbReference>
<dbReference type="RefSeq" id="XP_001322531.1">
    <property type="nucleotide sequence ID" value="XM_001322496.1"/>
</dbReference>
<name>A2EAJ7_TRIV3</name>
<sequence length="364" mass="40998">MSEKPAILILGGTGFVGRHLVKLLASTEQFSLIRAADKNLPTMAWFDEAYTTLFKTPPVEFKMANLANEQSVEKTFEIGEGKQFDYVVDLASTTDYGKEKEFYDDRVLKIVSVCGAEAKKRGVKRWIEVSTAQVYKSSTKPATETAALKPWTLLAAAKLEAENILKKLEIPMIILRPAIIYGPGDIHGIMPRLVCGKVYQYTNKEMKFLWNEDLNINTVHVTDVAKACHYFLTNGTLGEIYNLCDSGKTNQIKVNKCISEIFGIKTGFYGSFLSNLARINFKSAVQDSNDEHMQPWGKITEENQITKTPLSPYLEPELLYHNEYCIDGTKVTTTGFNYDVPELTKDLLLESLNYWISIQAFPPI</sequence>
<dbReference type="Pfam" id="PF01370">
    <property type="entry name" value="Epimerase"/>
    <property type="match status" value="1"/>
</dbReference>
<dbReference type="Gene3D" id="3.40.50.720">
    <property type="entry name" value="NAD(P)-binding Rossmann-like Domain"/>
    <property type="match status" value="1"/>
</dbReference>
<keyword evidence="3" id="KW-1185">Reference proteome</keyword>
<reference evidence="2" key="1">
    <citation type="submission" date="2006-10" db="EMBL/GenBank/DDBJ databases">
        <authorList>
            <person name="Amadeo P."/>
            <person name="Zhao Q."/>
            <person name="Wortman J."/>
            <person name="Fraser-Liggett C."/>
            <person name="Carlton J."/>
        </authorList>
    </citation>
    <scope>NUCLEOTIDE SEQUENCE</scope>
    <source>
        <strain evidence="2">G3</strain>
    </source>
</reference>
<dbReference type="KEGG" id="tva:4768242"/>
<dbReference type="eggNOG" id="KOG1430">
    <property type="taxonomic scope" value="Eukaryota"/>
</dbReference>
<dbReference type="VEuPathDB" id="TrichDB:TVAGG3_1004320"/>
<dbReference type="SMR" id="A2EAJ7"/>
<dbReference type="EMBL" id="DS113340">
    <property type="protein sequence ID" value="EAY10308.1"/>
    <property type="molecule type" value="Genomic_DNA"/>
</dbReference>
<dbReference type="AlphaFoldDB" id="A2EAJ7"/>
<dbReference type="InterPro" id="IPR050177">
    <property type="entry name" value="Lipid_A_modif_metabolic_enz"/>
</dbReference>
<organism evidence="2 3">
    <name type="scientific">Trichomonas vaginalis (strain ATCC PRA-98 / G3)</name>
    <dbReference type="NCBI Taxonomy" id="412133"/>
    <lineage>
        <taxon>Eukaryota</taxon>
        <taxon>Metamonada</taxon>
        <taxon>Parabasalia</taxon>
        <taxon>Trichomonadida</taxon>
        <taxon>Trichomonadidae</taxon>
        <taxon>Trichomonas</taxon>
    </lineage>
</organism>
<dbReference type="Proteomes" id="UP000001542">
    <property type="component" value="Unassembled WGS sequence"/>
</dbReference>
<dbReference type="PANTHER" id="PTHR43245">
    <property type="entry name" value="BIFUNCTIONAL POLYMYXIN RESISTANCE PROTEIN ARNA"/>
    <property type="match status" value="1"/>
</dbReference>
<feature type="domain" description="NAD-dependent epimerase/dehydratase" evidence="1">
    <location>
        <begin position="7"/>
        <end position="244"/>
    </location>
</feature>
<proteinExistence type="predicted"/>